<proteinExistence type="predicted"/>
<dbReference type="SFLD" id="SFLDS00029">
    <property type="entry name" value="Radical_SAM"/>
    <property type="match status" value="1"/>
</dbReference>
<dbReference type="InterPro" id="IPR058240">
    <property type="entry name" value="rSAM_sf"/>
</dbReference>
<dbReference type="InterPro" id="IPR010722">
    <property type="entry name" value="BATS_dom"/>
</dbReference>
<geneLocation type="plasmid" evidence="8 9">
    <name>pHIC</name>
</geneLocation>
<name>A0AAU9DKU2_9FUSO</name>
<keyword evidence="4" id="KW-0479">Metal-binding</keyword>
<dbReference type="GO" id="GO:0009228">
    <property type="term" value="P:thiamine biosynthetic process"/>
    <property type="evidence" value="ECO:0007669"/>
    <property type="project" value="InterPro"/>
</dbReference>
<dbReference type="CDD" id="cd01335">
    <property type="entry name" value="Radical_SAM"/>
    <property type="match status" value="1"/>
</dbReference>
<dbReference type="Proteomes" id="UP001321582">
    <property type="component" value="Plasmid pHIC"/>
</dbReference>
<evidence type="ECO:0000256" key="6">
    <source>
        <dbReference type="ARBA" id="ARBA00023014"/>
    </source>
</evidence>
<dbReference type="Gene3D" id="3.20.20.70">
    <property type="entry name" value="Aldolase class I"/>
    <property type="match status" value="1"/>
</dbReference>
<dbReference type="InterPro" id="IPR034428">
    <property type="entry name" value="ThiH/NoCL/HydG-like"/>
</dbReference>
<dbReference type="AlphaFoldDB" id="A0AAU9DKU2"/>
<evidence type="ECO:0000256" key="3">
    <source>
        <dbReference type="ARBA" id="ARBA00022691"/>
    </source>
</evidence>
<organism evidence="8 9">
    <name type="scientific">Haliovirga abyssi</name>
    <dbReference type="NCBI Taxonomy" id="2996794"/>
    <lineage>
        <taxon>Bacteria</taxon>
        <taxon>Fusobacteriati</taxon>
        <taxon>Fusobacteriota</taxon>
        <taxon>Fusobacteriia</taxon>
        <taxon>Fusobacteriales</taxon>
        <taxon>Haliovirgaceae</taxon>
        <taxon>Haliovirga</taxon>
    </lineage>
</organism>
<keyword evidence="3" id="KW-0949">S-adenosyl-L-methionine</keyword>
<protein>
    <submittedName>
        <fullName evidence="8">Thiamine biosynthesis protein ThiH</fullName>
    </submittedName>
</protein>
<dbReference type="SFLD" id="SFLDF00301">
    <property type="entry name" value="2-iminoacetate_synthase_(ThiH)"/>
    <property type="match status" value="1"/>
</dbReference>
<dbReference type="GO" id="GO:0005506">
    <property type="term" value="F:iron ion binding"/>
    <property type="evidence" value="ECO:0007669"/>
    <property type="project" value="InterPro"/>
</dbReference>
<feature type="domain" description="Radical SAM core" evidence="7">
    <location>
        <begin position="70"/>
        <end position="318"/>
    </location>
</feature>
<dbReference type="GO" id="GO:0003824">
    <property type="term" value="F:catalytic activity"/>
    <property type="evidence" value="ECO:0007669"/>
    <property type="project" value="InterPro"/>
</dbReference>
<dbReference type="PANTHER" id="PTHR43583">
    <property type="entry name" value="2-IMINOACETATE SYNTHASE"/>
    <property type="match status" value="1"/>
</dbReference>
<dbReference type="GO" id="GO:0051539">
    <property type="term" value="F:4 iron, 4 sulfur cluster binding"/>
    <property type="evidence" value="ECO:0007669"/>
    <property type="project" value="UniProtKB-KW"/>
</dbReference>
<dbReference type="InterPro" id="IPR007197">
    <property type="entry name" value="rSAM"/>
</dbReference>
<gene>
    <name evidence="8" type="primary">thiH_2</name>
    <name evidence="8" type="ORF">HLVA_21230</name>
</gene>
<comment type="cofactor">
    <cofactor evidence="1">
        <name>[4Fe-4S] cluster</name>
        <dbReference type="ChEBI" id="CHEBI:49883"/>
    </cofactor>
</comment>
<evidence type="ECO:0000313" key="9">
    <source>
        <dbReference type="Proteomes" id="UP001321582"/>
    </source>
</evidence>
<evidence type="ECO:0000256" key="2">
    <source>
        <dbReference type="ARBA" id="ARBA00022485"/>
    </source>
</evidence>
<dbReference type="SFLD" id="SFLDG01060">
    <property type="entry name" value="BATS_domain_containing"/>
    <property type="match status" value="1"/>
</dbReference>
<dbReference type="SMART" id="SM00876">
    <property type="entry name" value="BATS"/>
    <property type="match status" value="1"/>
</dbReference>
<evidence type="ECO:0000256" key="5">
    <source>
        <dbReference type="ARBA" id="ARBA00023004"/>
    </source>
</evidence>
<dbReference type="SUPFAM" id="SSF102114">
    <property type="entry name" value="Radical SAM enzymes"/>
    <property type="match status" value="1"/>
</dbReference>
<dbReference type="Pfam" id="PF06968">
    <property type="entry name" value="BATS"/>
    <property type="match status" value="1"/>
</dbReference>
<dbReference type="PROSITE" id="PS51918">
    <property type="entry name" value="RADICAL_SAM"/>
    <property type="match status" value="1"/>
</dbReference>
<keyword evidence="5" id="KW-0408">Iron</keyword>
<keyword evidence="9" id="KW-1185">Reference proteome</keyword>
<evidence type="ECO:0000259" key="7">
    <source>
        <dbReference type="PROSITE" id="PS51918"/>
    </source>
</evidence>
<keyword evidence="6" id="KW-0411">Iron-sulfur</keyword>
<dbReference type="PANTHER" id="PTHR43583:SF1">
    <property type="entry name" value="2-IMINOACETATE SYNTHASE"/>
    <property type="match status" value="1"/>
</dbReference>
<evidence type="ECO:0000256" key="4">
    <source>
        <dbReference type="ARBA" id="ARBA00022723"/>
    </source>
</evidence>
<dbReference type="Pfam" id="PF04055">
    <property type="entry name" value="Radical_SAM"/>
    <property type="match status" value="1"/>
</dbReference>
<sequence>MSFFNVLKNFNEFNFNEYFEQVTEKMVLDSLVKKELDYYDFLNLLSPKAENNLEMIAKKAHDITVQNFGYTINLYLPMYLSNYCSSDCLYCGFSKNNHITRKKLTLDEVEKEAIEISKTGIKHILILTGESKEITPINYTIKVVEILKRYFSFVGIEMFPMDEDDYAKLFEAGVDGLTVYQEVYNKEIYEKVHISGEKRDYNYRLETPERGAKAGFRNINIGNLFGLGDIKSEAFFSGIHAKYLTDKYLDTEFGLSLPRINRAEGGFKPFSHLNDISFVQIMSAYRLFLPKVEINISTREKPEFRDNLLNICATKFSAGSKTEVGGYTLAKTEPQFEISDNRNTEEIIKKIKDMGYQPILKNWEMI</sequence>
<dbReference type="KEGG" id="haby:HLVA_21230"/>
<dbReference type="NCBIfam" id="TIGR02351">
    <property type="entry name" value="thiH"/>
    <property type="match status" value="1"/>
</dbReference>
<evidence type="ECO:0000256" key="1">
    <source>
        <dbReference type="ARBA" id="ARBA00001966"/>
    </source>
</evidence>
<dbReference type="SFLD" id="SFLDG01081">
    <property type="entry name" value="cleavage_of_the_Ca-Cb_bond_in"/>
    <property type="match status" value="1"/>
</dbReference>
<keyword evidence="2" id="KW-0004">4Fe-4S</keyword>
<evidence type="ECO:0000313" key="8">
    <source>
        <dbReference type="EMBL" id="BDU51554.1"/>
    </source>
</evidence>
<dbReference type="EMBL" id="AP027060">
    <property type="protein sequence ID" value="BDU51554.1"/>
    <property type="molecule type" value="Genomic_DNA"/>
</dbReference>
<accession>A0AAU9DKU2</accession>
<dbReference type="InterPro" id="IPR012726">
    <property type="entry name" value="ThiH"/>
</dbReference>
<dbReference type="RefSeq" id="WP_307905636.1">
    <property type="nucleotide sequence ID" value="NZ_AP027060.1"/>
</dbReference>
<keyword evidence="8" id="KW-0614">Plasmid</keyword>
<reference evidence="8 9" key="1">
    <citation type="submission" date="2022-11" db="EMBL/GenBank/DDBJ databases">
        <title>Haliovirga abyssi gen. nov., sp. nov., a mesophilic fermentative bacterium isolated from the Iheya North hydrothermal field and the proposal of Haliovirgaceae fam. nov.</title>
        <authorList>
            <person name="Miyazaki U."/>
            <person name="Tame A."/>
            <person name="Miyazaki J."/>
            <person name="Takai K."/>
            <person name="Sawayama S."/>
            <person name="Kitajima M."/>
            <person name="Okamoto A."/>
            <person name="Nakagawa S."/>
        </authorList>
    </citation>
    <scope>NUCLEOTIDE SEQUENCE [LARGE SCALE GENOMIC DNA]</scope>
    <source>
        <strain evidence="8 9">IC12</strain>
        <plasmid evidence="8 9">pHIC</plasmid>
    </source>
</reference>
<dbReference type="InterPro" id="IPR013785">
    <property type="entry name" value="Aldolase_TIM"/>
</dbReference>